<dbReference type="AlphaFoldDB" id="A0A1M7DR22"/>
<evidence type="ECO:0000256" key="5">
    <source>
        <dbReference type="ARBA" id="ARBA00022777"/>
    </source>
</evidence>
<dbReference type="InterPro" id="IPR000836">
    <property type="entry name" value="PRTase_dom"/>
</dbReference>
<dbReference type="OrthoDB" id="643885at2"/>
<dbReference type="Proteomes" id="UP000184420">
    <property type="component" value="Unassembled WGS sequence"/>
</dbReference>
<dbReference type="SMART" id="SM01400">
    <property type="entry name" value="Pribosyltran_N"/>
    <property type="match status" value="1"/>
</dbReference>
<dbReference type="GO" id="GO:0016301">
    <property type="term" value="F:kinase activity"/>
    <property type="evidence" value="ECO:0007669"/>
    <property type="project" value="UniProtKB-KW"/>
</dbReference>
<dbReference type="STRING" id="1419482.SAMN05444266_10596"/>
<dbReference type="GO" id="GO:0004749">
    <property type="term" value="F:ribose phosphate diphosphokinase activity"/>
    <property type="evidence" value="ECO:0007669"/>
    <property type="project" value="UniProtKB-EC"/>
</dbReference>
<dbReference type="PANTHER" id="PTHR10210:SF32">
    <property type="entry name" value="RIBOSE-PHOSPHATE PYROPHOSPHOKINASE 2"/>
    <property type="match status" value="1"/>
</dbReference>
<evidence type="ECO:0000256" key="7">
    <source>
        <dbReference type="ARBA" id="ARBA00049535"/>
    </source>
</evidence>
<dbReference type="PANTHER" id="PTHR10210">
    <property type="entry name" value="RIBOSE-PHOSPHATE DIPHOSPHOKINASE FAMILY MEMBER"/>
    <property type="match status" value="1"/>
</dbReference>
<dbReference type="Pfam" id="PF13793">
    <property type="entry name" value="Pribosyltran_N"/>
    <property type="match status" value="1"/>
</dbReference>
<dbReference type="GO" id="GO:0000287">
    <property type="term" value="F:magnesium ion binding"/>
    <property type="evidence" value="ECO:0007669"/>
    <property type="project" value="InterPro"/>
</dbReference>
<feature type="domain" description="Ribose-phosphate pyrophosphokinase N-terminal" evidence="8">
    <location>
        <begin position="7"/>
        <end position="117"/>
    </location>
</feature>
<gene>
    <name evidence="9" type="ORF">SAMN05444266_10596</name>
</gene>
<dbReference type="GO" id="GO:0006015">
    <property type="term" value="P:5-phosphoribose 1-diphosphate biosynthetic process"/>
    <property type="evidence" value="ECO:0007669"/>
    <property type="project" value="TreeGrafter"/>
</dbReference>
<dbReference type="GO" id="GO:0006164">
    <property type="term" value="P:purine nucleotide biosynthetic process"/>
    <property type="evidence" value="ECO:0007669"/>
    <property type="project" value="TreeGrafter"/>
</dbReference>
<dbReference type="InterPro" id="IPR029099">
    <property type="entry name" value="Pribosyltran_N"/>
</dbReference>
<evidence type="ECO:0000259" key="8">
    <source>
        <dbReference type="Pfam" id="PF13793"/>
    </source>
</evidence>
<evidence type="ECO:0000256" key="1">
    <source>
        <dbReference type="ARBA" id="ARBA00013247"/>
    </source>
</evidence>
<keyword evidence="3" id="KW-0545">Nucleotide biosynthesis</keyword>
<organism evidence="9 10">
    <name type="scientific">Chitinophaga jiangningensis</name>
    <dbReference type="NCBI Taxonomy" id="1419482"/>
    <lineage>
        <taxon>Bacteria</taxon>
        <taxon>Pseudomonadati</taxon>
        <taxon>Bacteroidota</taxon>
        <taxon>Chitinophagia</taxon>
        <taxon>Chitinophagales</taxon>
        <taxon>Chitinophagaceae</taxon>
        <taxon>Chitinophaga</taxon>
    </lineage>
</organism>
<keyword evidence="4" id="KW-0547">Nucleotide-binding</keyword>
<keyword evidence="5 9" id="KW-0418">Kinase</keyword>
<name>A0A1M7DR22_9BACT</name>
<dbReference type="EMBL" id="FRBL01000005">
    <property type="protein sequence ID" value="SHL81823.1"/>
    <property type="molecule type" value="Genomic_DNA"/>
</dbReference>
<dbReference type="EC" id="2.7.6.1" evidence="1"/>
<evidence type="ECO:0000256" key="2">
    <source>
        <dbReference type="ARBA" id="ARBA00022679"/>
    </source>
</evidence>
<dbReference type="RefSeq" id="WP_073081667.1">
    <property type="nucleotide sequence ID" value="NZ_FRBL01000005.1"/>
</dbReference>
<dbReference type="InterPro" id="IPR029057">
    <property type="entry name" value="PRTase-like"/>
</dbReference>
<dbReference type="SUPFAM" id="SSF53271">
    <property type="entry name" value="PRTase-like"/>
    <property type="match status" value="2"/>
</dbReference>
<dbReference type="NCBIfam" id="TIGR01251">
    <property type="entry name" value="ribP_PPkin"/>
    <property type="match status" value="1"/>
</dbReference>
<proteinExistence type="predicted"/>
<dbReference type="GO" id="GO:0002189">
    <property type="term" value="C:ribose phosphate diphosphokinase complex"/>
    <property type="evidence" value="ECO:0007669"/>
    <property type="project" value="TreeGrafter"/>
</dbReference>
<keyword evidence="2" id="KW-0808">Transferase</keyword>
<evidence type="ECO:0000256" key="3">
    <source>
        <dbReference type="ARBA" id="ARBA00022727"/>
    </source>
</evidence>
<keyword evidence="6" id="KW-0067">ATP-binding</keyword>
<dbReference type="Pfam" id="PF14572">
    <property type="entry name" value="Pribosyl_synth"/>
    <property type="match status" value="1"/>
</dbReference>
<protein>
    <recommendedName>
        <fullName evidence="1">ribose-phosphate diphosphokinase</fullName>
        <ecNumber evidence="1">2.7.6.1</ecNumber>
    </recommendedName>
</protein>
<dbReference type="GO" id="GO:0005524">
    <property type="term" value="F:ATP binding"/>
    <property type="evidence" value="ECO:0007669"/>
    <property type="project" value="UniProtKB-KW"/>
</dbReference>
<evidence type="ECO:0000256" key="6">
    <source>
        <dbReference type="ARBA" id="ARBA00022840"/>
    </source>
</evidence>
<keyword evidence="10" id="KW-1185">Reference proteome</keyword>
<evidence type="ECO:0000313" key="9">
    <source>
        <dbReference type="EMBL" id="SHL81823.1"/>
    </source>
</evidence>
<dbReference type="GO" id="GO:0005737">
    <property type="term" value="C:cytoplasm"/>
    <property type="evidence" value="ECO:0007669"/>
    <property type="project" value="TreeGrafter"/>
</dbReference>
<evidence type="ECO:0000256" key="4">
    <source>
        <dbReference type="ARBA" id="ARBA00022741"/>
    </source>
</evidence>
<comment type="catalytic activity">
    <reaction evidence="7">
        <text>D-ribose 5-phosphate + ATP = 5-phospho-alpha-D-ribose 1-diphosphate + AMP + H(+)</text>
        <dbReference type="Rhea" id="RHEA:15609"/>
        <dbReference type="ChEBI" id="CHEBI:15378"/>
        <dbReference type="ChEBI" id="CHEBI:30616"/>
        <dbReference type="ChEBI" id="CHEBI:58017"/>
        <dbReference type="ChEBI" id="CHEBI:78346"/>
        <dbReference type="ChEBI" id="CHEBI:456215"/>
        <dbReference type="EC" id="2.7.6.1"/>
    </reaction>
</comment>
<evidence type="ECO:0000313" key="10">
    <source>
        <dbReference type="Proteomes" id="UP000184420"/>
    </source>
</evidence>
<reference evidence="9 10" key="1">
    <citation type="submission" date="2016-11" db="EMBL/GenBank/DDBJ databases">
        <authorList>
            <person name="Jaros S."/>
            <person name="Januszkiewicz K."/>
            <person name="Wedrychowicz H."/>
        </authorList>
    </citation>
    <scope>NUCLEOTIDE SEQUENCE [LARGE SCALE GENOMIC DNA]</scope>
    <source>
        <strain evidence="9 10">DSM 27406</strain>
    </source>
</reference>
<sequence>MSQKVIFATQHYQYLKDRLLAISVPQWENGELDIRDFPDGEHYHRILTNVRNREVILLGGTIDDKETLELYDLASGCIQLGACSITIVIPYFGYSTMERAVKYGEIVKAKTRALLFSSLPLTAQGTQVVMIDLHVDGITHYFESNVRPTHLYAKDFVKDAARELADGKPFVLASTDAGRAKWVESLANDLHVPAAFVFKRRLSGEETAITAISADVKDKTVIIYDDMIRTGGSLIHAAEAYRDAGAREIFVITTHGIFAGNGFQRIKDSGIIKKVICTDTHPNALTIQDELLEVRSVDHLIVNFFESNTFGI</sequence>
<dbReference type="Gene3D" id="3.40.50.2020">
    <property type="match status" value="2"/>
</dbReference>
<dbReference type="InterPro" id="IPR005946">
    <property type="entry name" value="Rib-P_diPkinase"/>
</dbReference>
<dbReference type="CDD" id="cd06223">
    <property type="entry name" value="PRTases_typeI"/>
    <property type="match status" value="1"/>
</dbReference>
<accession>A0A1M7DR22</accession>